<dbReference type="SUPFAM" id="SSF116742">
    <property type="entry name" value="eIF2alpha middle domain-like"/>
    <property type="match status" value="1"/>
</dbReference>
<evidence type="ECO:0000313" key="12">
    <source>
        <dbReference type="Proteomes" id="UP001273136"/>
    </source>
</evidence>
<evidence type="ECO:0000256" key="8">
    <source>
        <dbReference type="ARBA" id="ARBA00030860"/>
    </source>
</evidence>
<protein>
    <recommendedName>
        <fullName evidence="4">Translation initiation factor 2 subunit alpha</fullName>
    </recommendedName>
    <alternativeName>
        <fullName evidence="8">aIF2-alpha</fullName>
    </alternativeName>
    <alternativeName>
        <fullName evidence="9">eIF-2-alpha</fullName>
    </alternativeName>
</protein>
<dbReference type="FunFam" id="2.40.50.140:FF:000015">
    <property type="entry name" value="Eukaryotic translation initiation factor 2 subunit alpha"/>
    <property type="match status" value="1"/>
</dbReference>
<organism evidence="11 12">
    <name type="scientific">Methanorbis furvi</name>
    <dbReference type="NCBI Taxonomy" id="3028299"/>
    <lineage>
        <taxon>Archaea</taxon>
        <taxon>Methanobacteriati</taxon>
        <taxon>Methanobacteriota</taxon>
        <taxon>Stenosarchaea group</taxon>
        <taxon>Methanomicrobia</taxon>
        <taxon>Methanomicrobiales</taxon>
        <taxon>Methanocorpusculaceae</taxon>
        <taxon>Methanorbis</taxon>
    </lineage>
</organism>
<sequence>MSERDWPIEGELVVCSVTEVKDFAAFVALDEYEGRQGLIPIAEIARGWIKYIRDYIREGQKVVCKVLHVDAGRGHIDLSLKDVNEHQRREKIQDWKNEQKAHKWIGFASAESKVAEKEIEDAMYKEFSSLYAAFEDIVVYGDATLEKFALPDSAKSALMKVASENVKVPKVTVSAVLELTSSKPDGVNVIRRALRSAEPKVDGAEIEILYLGAPKYRVKVVAPDYKTAEKVLEKAADAAIGVLERADGTGKLVRKQK</sequence>
<feature type="domain" description="S1 motif" evidence="10">
    <location>
        <begin position="10"/>
        <end position="81"/>
    </location>
</feature>
<dbReference type="CDD" id="cd04452">
    <property type="entry name" value="S1_IF2_alpha"/>
    <property type="match status" value="1"/>
</dbReference>
<proteinExistence type="inferred from homology"/>
<keyword evidence="12" id="KW-1185">Reference proteome</keyword>
<dbReference type="GO" id="GO:0003723">
    <property type="term" value="F:RNA binding"/>
    <property type="evidence" value="ECO:0007669"/>
    <property type="project" value="UniProtKB-KW"/>
</dbReference>
<evidence type="ECO:0000256" key="1">
    <source>
        <dbReference type="ARBA" id="ARBA00003323"/>
    </source>
</evidence>
<dbReference type="Gene3D" id="2.40.50.140">
    <property type="entry name" value="Nucleic acid-binding proteins"/>
    <property type="match status" value="1"/>
</dbReference>
<dbReference type="Proteomes" id="UP001273136">
    <property type="component" value="Unassembled WGS sequence"/>
</dbReference>
<dbReference type="GO" id="GO:0043022">
    <property type="term" value="F:ribosome binding"/>
    <property type="evidence" value="ECO:0007669"/>
    <property type="project" value="TreeGrafter"/>
</dbReference>
<comment type="subunit">
    <text evidence="3">Heterotrimer composed of an alpha, a beta and a gamma chain.</text>
</comment>
<dbReference type="FunFam" id="3.30.70.1130:FF:000002">
    <property type="entry name" value="Translation initiation factor 2 subunit alpha"/>
    <property type="match status" value="1"/>
</dbReference>
<keyword evidence="6" id="KW-0694">RNA-binding</keyword>
<evidence type="ECO:0000256" key="2">
    <source>
        <dbReference type="ARBA" id="ARBA00007223"/>
    </source>
</evidence>
<dbReference type="NCBIfam" id="NF003064">
    <property type="entry name" value="PRK03987.1-4"/>
    <property type="match status" value="1"/>
</dbReference>
<dbReference type="PANTHER" id="PTHR10602:SF0">
    <property type="entry name" value="EUKARYOTIC TRANSLATION INITIATION FACTOR 2 SUBUNIT 1"/>
    <property type="match status" value="1"/>
</dbReference>
<dbReference type="GO" id="GO:0003743">
    <property type="term" value="F:translation initiation factor activity"/>
    <property type="evidence" value="ECO:0007669"/>
    <property type="project" value="UniProtKB-KW"/>
</dbReference>
<dbReference type="GO" id="GO:0016779">
    <property type="term" value="F:nucleotidyltransferase activity"/>
    <property type="evidence" value="ECO:0007669"/>
    <property type="project" value="UniProtKB-KW"/>
</dbReference>
<dbReference type="AlphaFoldDB" id="A0AAE4MDH0"/>
<evidence type="ECO:0000313" key="11">
    <source>
        <dbReference type="EMBL" id="MDV0442214.1"/>
    </source>
</evidence>
<dbReference type="InterPro" id="IPR024054">
    <property type="entry name" value="TIF2_asu_middle_sf"/>
</dbReference>
<dbReference type="SMART" id="SM00316">
    <property type="entry name" value="S1"/>
    <property type="match status" value="1"/>
</dbReference>
<dbReference type="Pfam" id="PF00575">
    <property type="entry name" value="S1"/>
    <property type="match status" value="1"/>
</dbReference>
<dbReference type="InterPro" id="IPR011488">
    <property type="entry name" value="TIF_2_asu"/>
</dbReference>
<evidence type="ECO:0000256" key="5">
    <source>
        <dbReference type="ARBA" id="ARBA00022540"/>
    </source>
</evidence>
<dbReference type="InterPro" id="IPR003029">
    <property type="entry name" value="S1_domain"/>
</dbReference>
<evidence type="ECO:0000259" key="10">
    <source>
        <dbReference type="PROSITE" id="PS50126"/>
    </source>
</evidence>
<dbReference type="SUPFAM" id="SSF110993">
    <property type="entry name" value="eIF-2-alpha, C-terminal domain"/>
    <property type="match status" value="1"/>
</dbReference>
<comment type="similarity">
    <text evidence="2">Belongs to the eIF-2-alpha family.</text>
</comment>
<dbReference type="InterPro" id="IPR024055">
    <property type="entry name" value="TIF2_asu_C"/>
</dbReference>
<dbReference type="PROSITE" id="PS50126">
    <property type="entry name" value="S1"/>
    <property type="match status" value="1"/>
</dbReference>
<dbReference type="RefSeq" id="WP_338094620.1">
    <property type="nucleotide sequence ID" value="NZ_JAWDKA010000007.1"/>
</dbReference>
<keyword evidence="7" id="KW-0648">Protein biosynthesis</keyword>
<reference evidence="11" key="1">
    <citation type="submission" date="2023-06" db="EMBL/GenBank/DDBJ databases">
        <title>Genome sequence of Methancorpusculaceae sp. Ag1.</title>
        <authorList>
            <person name="Protasov E."/>
            <person name="Platt K."/>
            <person name="Poehlein A."/>
            <person name="Daniel R."/>
            <person name="Brune A."/>
        </authorList>
    </citation>
    <scope>NUCLEOTIDE SEQUENCE</scope>
    <source>
        <strain evidence="11">Ag1</strain>
    </source>
</reference>
<dbReference type="EMBL" id="JAWDKA010000007">
    <property type="protein sequence ID" value="MDV0442214.1"/>
    <property type="molecule type" value="Genomic_DNA"/>
</dbReference>
<keyword evidence="11" id="KW-0548">Nucleotidyltransferase</keyword>
<dbReference type="InterPro" id="IPR044126">
    <property type="entry name" value="S1_IF2_alpha"/>
</dbReference>
<dbReference type="Gene3D" id="1.10.150.190">
    <property type="entry name" value="Translation initiation factor 2, subunit 1, domain 2"/>
    <property type="match status" value="1"/>
</dbReference>
<evidence type="ECO:0000256" key="9">
    <source>
        <dbReference type="ARBA" id="ARBA00033333"/>
    </source>
</evidence>
<evidence type="ECO:0000256" key="3">
    <source>
        <dbReference type="ARBA" id="ARBA00011243"/>
    </source>
</evidence>
<evidence type="ECO:0000256" key="6">
    <source>
        <dbReference type="ARBA" id="ARBA00022884"/>
    </source>
</evidence>
<comment type="function">
    <text evidence="1">eIF-2 functions in the early steps of protein synthesis by forming a ternary complex with GTP and initiator tRNA.</text>
</comment>
<comment type="caution">
    <text evidence="11">The sequence shown here is derived from an EMBL/GenBank/DDBJ whole genome shotgun (WGS) entry which is preliminary data.</text>
</comment>
<keyword evidence="5" id="KW-0396">Initiation factor</keyword>
<keyword evidence="11" id="KW-0808">Transferase</keyword>
<dbReference type="Pfam" id="PF07541">
    <property type="entry name" value="EIF_2_alpha"/>
    <property type="match status" value="1"/>
</dbReference>
<dbReference type="InterPro" id="IPR012340">
    <property type="entry name" value="NA-bd_OB-fold"/>
</dbReference>
<dbReference type="PANTHER" id="PTHR10602">
    <property type="entry name" value="EUKARYOTIC TRANSLATION INITIATION FACTOR 2 SUBUNIT 1"/>
    <property type="match status" value="1"/>
</dbReference>
<accession>A0AAE4MDH0</accession>
<dbReference type="Gene3D" id="3.30.70.1130">
    <property type="entry name" value="EIF_2_alpha"/>
    <property type="match status" value="1"/>
</dbReference>
<dbReference type="SUPFAM" id="SSF50249">
    <property type="entry name" value="Nucleic acid-binding proteins"/>
    <property type="match status" value="1"/>
</dbReference>
<gene>
    <name evidence="11" type="primary">pnp</name>
    <name evidence="11" type="ORF">McpAg1_14440</name>
</gene>
<evidence type="ECO:0000256" key="4">
    <source>
        <dbReference type="ARBA" id="ARBA00013678"/>
    </source>
</evidence>
<name>A0AAE4MDH0_9EURY</name>
<evidence type="ECO:0000256" key="7">
    <source>
        <dbReference type="ARBA" id="ARBA00022917"/>
    </source>
</evidence>